<comment type="caution">
    <text evidence="1">The sequence shown here is derived from an EMBL/GenBank/DDBJ whole genome shotgun (WGS) entry which is preliminary data.</text>
</comment>
<evidence type="ECO:0000313" key="1">
    <source>
        <dbReference type="EMBL" id="KFB72168.1"/>
    </source>
</evidence>
<accession>A0A080LUI2</accession>
<proteinExistence type="predicted"/>
<protein>
    <submittedName>
        <fullName evidence="1">Uncharacterized protein</fullName>
    </submittedName>
</protein>
<name>A0A080LUI2_9PROT</name>
<evidence type="ECO:0000313" key="2">
    <source>
        <dbReference type="Proteomes" id="UP000020077"/>
    </source>
</evidence>
<dbReference type="AlphaFoldDB" id="A0A080LUI2"/>
<dbReference type="EMBL" id="JDVG02000430">
    <property type="protein sequence ID" value="KFB72168.1"/>
    <property type="molecule type" value="Genomic_DNA"/>
</dbReference>
<reference evidence="1 2" key="1">
    <citation type="submission" date="2014-02" db="EMBL/GenBank/DDBJ databases">
        <title>Expanding our view of genomic diversity in Candidatus Accumulibacter clades.</title>
        <authorList>
            <person name="Skennerton C.T."/>
            <person name="Barr J.J."/>
            <person name="Slater F.R."/>
            <person name="Bond P.L."/>
            <person name="Tyson G.W."/>
        </authorList>
    </citation>
    <scope>NUCLEOTIDE SEQUENCE [LARGE SCALE GENOMIC DNA]</scope>
    <source>
        <strain evidence="2">BA-91</strain>
    </source>
</reference>
<gene>
    <name evidence="1" type="ORF">AW09_002660</name>
</gene>
<sequence length="160" mass="17925">MVHHNRPFGDRQRRQVGIVLGHPLPQMLVGGGLQLCNGSLQPFGAHRVQGMKPGKHLAEPAGQVGPVAVGRFQRWQRLQNALDALCDQVPQCEWILDDAHLRPLRDAGSSALNGERVEQSVEEHRVHKRTNIRMLKRHVGLGKEVRRCRLAGPRSRETKA</sequence>
<organism evidence="1 2">
    <name type="scientific">Candidatus Accumulibacter phosphatis</name>
    <dbReference type="NCBI Taxonomy" id="327160"/>
    <lineage>
        <taxon>Bacteria</taxon>
        <taxon>Pseudomonadati</taxon>
        <taxon>Pseudomonadota</taxon>
        <taxon>Betaproteobacteria</taxon>
        <taxon>Candidatus Accumulibacter</taxon>
    </lineage>
</organism>
<dbReference type="Proteomes" id="UP000020077">
    <property type="component" value="Unassembled WGS sequence"/>
</dbReference>